<keyword evidence="2" id="KW-1185">Reference proteome</keyword>
<comment type="caution">
    <text evidence="1">The sequence shown here is derived from an EMBL/GenBank/DDBJ whole genome shotgun (WGS) entry which is preliminary data.</text>
</comment>
<sequence>MKIERLKSRFILDAHDFASSGRVPEVLVTAVRLPTGAIETITNTQQLPEKIEYISKSYDDDFRLKANPSVQIVGYMLV</sequence>
<organism evidence="1 2">
    <name type="scientific">Cohnella kolymensis</name>
    <dbReference type="NCBI Taxonomy" id="1590652"/>
    <lineage>
        <taxon>Bacteria</taxon>
        <taxon>Bacillati</taxon>
        <taxon>Bacillota</taxon>
        <taxon>Bacilli</taxon>
        <taxon>Bacillales</taxon>
        <taxon>Paenibacillaceae</taxon>
        <taxon>Cohnella</taxon>
    </lineage>
</organism>
<proteinExistence type="predicted"/>
<name>A0ABR5A275_9BACL</name>
<evidence type="ECO:0000313" key="2">
    <source>
        <dbReference type="Proteomes" id="UP000054526"/>
    </source>
</evidence>
<gene>
    <name evidence="1" type="ORF">SD71_16160</name>
</gene>
<reference evidence="1 2" key="1">
    <citation type="submission" date="2014-12" db="EMBL/GenBank/DDBJ databases">
        <title>Draft genome sequence of Cohnella kolymensis strain B-2846.</title>
        <authorList>
            <person name="Karlyshev A.V."/>
            <person name="Kudryashova E.B."/>
        </authorList>
    </citation>
    <scope>NUCLEOTIDE SEQUENCE [LARGE SCALE GENOMIC DNA]</scope>
    <source>
        <strain evidence="1 2">VKM B-2846</strain>
    </source>
</reference>
<accession>A0ABR5A275</accession>
<evidence type="ECO:0000313" key="1">
    <source>
        <dbReference type="EMBL" id="KIL35159.1"/>
    </source>
</evidence>
<protein>
    <submittedName>
        <fullName evidence="1">Uncharacterized protein</fullName>
    </submittedName>
</protein>
<dbReference type="EMBL" id="JXAL01000024">
    <property type="protein sequence ID" value="KIL35159.1"/>
    <property type="molecule type" value="Genomic_DNA"/>
</dbReference>
<dbReference type="Proteomes" id="UP000054526">
    <property type="component" value="Unassembled WGS sequence"/>
</dbReference>